<dbReference type="EMBL" id="CAJJDP010000100">
    <property type="protein sequence ID" value="CAD8191553.1"/>
    <property type="molecule type" value="Genomic_DNA"/>
</dbReference>
<accession>A0A8S1WPE5</accession>
<keyword evidence="3" id="KW-1185">Reference proteome</keyword>
<evidence type="ECO:0008006" key="4">
    <source>
        <dbReference type="Google" id="ProtNLM"/>
    </source>
</evidence>
<feature type="transmembrane region" description="Helical" evidence="1">
    <location>
        <begin position="1213"/>
        <end position="1231"/>
    </location>
</feature>
<organism evidence="2 3">
    <name type="scientific">Paramecium octaurelia</name>
    <dbReference type="NCBI Taxonomy" id="43137"/>
    <lineage>
        <taxon>Eukaryota</taxon>
        <taxon>Sar</taxon>
        <taxon>Alveolata</taxon>
        <taxon>Ciliophora</taxon>
        <taxon>Intramacronucleata</taxon>
        <taxon>Oligohymenophorea</taxon>
        <taxon>Peniculida</taxon>
        <taxon>Parameciidae</taxon>
        <taxon>Paramecium</taxon>
    </lineage>
</organism>
<gene>
    <name evidence="2" type="ORF">POCTA_138.1.T1000063</name>
</gene>
<protein>
    <recommendedName>
        <fullName evidence="4">Transmembrane protein</fullName>
    </recommendedName>
</protein>
<keyword evidence="1" id="KW-1133">Transmembrane helix</keyword>
<dbReference type="OrthoDB" id="10413893at2759"/>
<reference evidence="2" key="1">
    <citation type="submission" date="2021-01" db="EMBL/GenBank/DDBJ databases">
        <authorList>
            <consortium name="Genoscope - CEA"/>
            <person name="William W."/>
        </authorList>
    </citation>
    <scope>NUCLEOTIDE SEQUENCE</scope>
</reference>
<evidence type="ECO:0000313" key="3">
    <source>
        <dbReference type="Proteomes" id="UP000683925"/>
    </source>
</evidence>
<dbReference type="OMA" id="GYIFDEG"/>
<evidence type="ECO:0000313" key="2">
    <source>
        <dbReference type="EMBL" id="CAD8191553.1"/>
    </source>
</evidence>
<name>A0A8S1WPE5_PAROT</name>
<dbReference type="AlphaFoldDB" id="A0A8S1WPE5"/>
<keyword evidence="1" id="KW-0812">Transmembrane</keyword>
<evidence type="ECO:0000256" key="1">
    <source>
        <dbReference type="SAM" id="Phobius"/>
    </source>
</evidence>
<keyword evidence="1" id="KW-0472">Membrane</keyword>
<sequence length="1240" mass="147737">MMKIFKIPKASIWILQKNHFQFLIKKILYHFKSSTLFNQNKRLQIDSFVLYLKLMNIVSIAQGKQFKINYIESNSIFFEEKDDFEQVILIQTKIIQQEQCDYMHFDEVKQTFILLCSNNPMLKLYEVDIHNSTTLQFQIDLSIQYQEKCKITQYKLIDNSLIIAYYNCAHWIILKTDQSNKKAQVFIDYQHIVIENKLKVIREIQFCEKNSQFNLYLIEENRYAKIETQKIGIGLISFTIYTASNFVQKLIIMQKCSQIIPIIYNQQDFIVTSQVQITEFELHKQYEFYDINYVQYSLFLKRKNELTVDVTKFINKTYSIEATPLNFLDQFNLFYQIDLSNKVIQFYRFSLMRKILKPTKQYIFELDEQQIFGNYNNIQCRRLEQISQAQTQIPIYTIDTIFNCDMKLNCKTDIKPETPLELNDFDILKLRTNQLSLSIKRLTINKNQCLIKGLQYESHYKIYDVSSIEQENIIYEIDNNLFVYNCFRKRVVLQIVLHSTQVYDYYSNFLIYDQNTNVGRFLQCRNYNIQQQYIKFDHKVFQIKQFQQYLLIYTGVNNQIQIINLLRQGFDSVIATNLENLQQNSSSNTQILFYAQYQNSQILQYLGLIYIERDNKSKYYKFPEVLIIGIQARVNSLYSIIAIQFETNSILGYIFDEGEIQLQLNWTNSEFTLKKPLQYKETRNYFCILTEKNQSIYVLIFSYLKDELFLKEIIQTDTPFFFIEEHFIGFYNPKQGFSITNLIQYEVEIQIQEILMNKLVLKDHITARIQPYNLDKKYHFDFNILIINECRHLHAHFNSTEIYQNPPNFQIKVSNYFYGPIDKLSYKMNSNKIIDISPINPILSLQKCQDLKQIACYWSLKIRNLESKVEVPIIVLDNNTFQFIFPSFSEKIAIIWLGNFDFLSIQILGQALYGIEYQLEEEDTFLIRKNSISRKFEVEQVDLLRYLKREGNLILIKTSNENIFLYVEKGQFDQITGLDNVIDLIFIENTEEHYLLLHQIKSTFNFVISIRKFRLTEQPIISYLNVTQPLLQEVKKVLQNKFIFENNSTFQQIQLVSCKRINELITIKVLIILQLRSLVLNIEINKEQINGVYLQTQIRYPIQYDNGAIAFDLVDENILVLSHFNNVNHFYYYDLKNDNEFQDYVYSNQNLEITKLNTTHYMICQAGLIRIATFGYNIFLDPDKDLSQGLTLFAQNQVSSAEVRLILMSKRHLTNFVQLITLFLIQLYIRINQKQIKSKK</sequence>
<dbReference type="Proteomes" id="UP000683925">
    <property type="component" value="Unassembled WGS sequence"/>
</dbReference>
<comment type="caution">
    <text evidence="2">The sequence shown here is derived from an EMBL/GenBank/DDBJ whole genome shotgun (WGS) entry which is preliminary data.</text>
</comment>
<proteinExistence type="predicted"/>